<dbReference type="Proteomes" id="UP000433483">
    <property type="component" value="Unassembled WGS sequence"/>
</dbReference>
<dbReference type="OrthoDB" id="69983at2759"/>
<evidence type="ECO:0000313" key="20">
    <source>
        <dbReference type="Proteomes" id="UP000486351"/>
    </source>
</evidence>
<dbReference type="EMBL" id="QXGC01000337">
    <property type="protein sequence ID" value="KAE9240055.1"/>
    <property type="molecule type" value="Genomic_DNA"/>
</dbReference>
<evidence type="ECO:0000313" key="6">
    <source>
        <dbReference type="EMBL" id="KAE9144122.1"/>
    </source>
</evidence>
<dbReference type="EMBL" id="QXGA01000564">
    <property type="protein sequence ID" value="KAE9144122.1"/>
    <property type="molecule type" value="Genomic_DNA"/>
</dbReference>
<dbReference type="EMBL" id="QXGE01000367">
    <property type="protein sequence ID" value="KAE9314578.1"/>
    <property type="molecule type" value="Genomic_DNA"/>
</dbReference>
<evidence type="ECO:0000313" key="14">
    <source>
        <dbReference type="Proteomes" id="UP000437068"/>
    </source>
</evidence>
<name>A0A6A3TYA8_9STRA</name>
<dbReference type="PANTHER" id="PTHR35796:SF3">
    <property type="entry name" value="BHLH DOMAIN-CONTAINING PROTEIN"/>
    <property type="match status" value="1"/>
</dbReference>
<dbReference type="EMBL" id="QXFX01000370">
    <property type="protein sequence ID" value="KAE9118356.1"/>
    <property type="molecule type" value="Genomic_DNA"/>
</dbReference>
<evidence type="ECO:0000313" key="8">
    <source>
        <dbReference type="EMBL" id="KAE9240055.1"/>
    </source>
</evidence>
<dbReference type="Proteomes" id="UP000429523">
    <property type="component" value="Unassembled WGS sequence"/>
</dbReference>
<evidence type="ECO:0000313" key="11">
    <source>
        <dbReference type="EMBL" id="KAE9347363.1"/>
    </source>
</evidence>
<dbReference type="PANTHER" id="PTHR35796">
    <property type="entry name" value="HYPOTHETICAL CYTOSOLIC PROTEIN"/>
    <property type="match status" value="1"/>
</dbReference>
<dbReference type="EMBL" id="QXGF01000440">
    <property type="protein sequence ID" value="KAE8940209.1"/>
    <property type="molecule type" value="Genomic_DNA"/>
</dbReference>
<dbReference type="EMBL" id="QXFY01000341">
    <property type="protein sequence ID" value="KAE9347363.1"/>
    <property type="molecule type" value="Genomic_DNA"/>
</dbReference>
<protein>
    <recommendedName>
        <fullName evidence="22">START domain-containing protein</fullName>
    </recommendedName>
</protein>
<evidence type="ECO:0000313" key="15">
    <source>
        <dbReference type="Proteomes" id="UP000440367"/>
    </source>
</evidence>
<sequence>MALDLQHEPVELDELLAFVGGVGLGEGVNAMKPQASSPNEPLEMSDEAWFNDLEQLFNEEPSSPLKRVKPNRVVHSVQEKANEGVKTLPLAVLKPAKKESGRPRVSRKEELDYLRVKVKEMEVKLRGLKETSKGDQSLSVQASTSREISQDSHAEHSIALWKSLAGRQRSQRELVEVENARLREKLKSQVRMAKSLKRILCKRTRDEEQGLTIPKRSRLGVNSAAGLFDDMLQCLDDLYEETDMRIARSPTASMANPVIRKRDVKYSDIAGMFLEFQDSKFWPFDMHTVSRAQWRFLTEPGHKFNKYIDEQVEMRDDTMLRKFGVEIKHGNSAVTLFGRQVTRRYVESDRILLVRHSILDNIHMDGAPTGGLTFRESGWIVVTNATDVPGTGSAALVHSYSTMTPDIDLDAQWEIGALTDFVLQSREDVEAGNDAIIENLMIEEATKQTAT</sequence>
<evidence type="ECO:0000313" key="18">
    <source>
        <dbReference type="Proteomes" id="UP000460718"/>
    </source>
</evidence>
<dbReference type="EMBL" id="QXFZ01000391">
    <property type="protein sequence ID" value="KAE9118289.1"/>
    <property type="molecule type" value="Genomic_DNA"/>
</dbReference>
<organism evidence="6 16">
    <name type="scientific">Phytophthora fragariae</name>
    <dbReference type="NCBI Taxonomy" id="53985"/>
    <lineage>
        <taxon>Eukaryota</taxon>
        <taxon>Sar</taxon>
        <taxon>Stramenopiles</taxon>
        <taxon>Oomycota</taxon>
        <taxon>Peronosporomycetes</taxon>
        <taxon>Peronosporales</taxon>
        <taxon>Peronosporaceae</taxon>
        <taxon>Phytophthora</taxon>
    </lineage>
</organism>
<evidence type="ECO:0000313" key="13">
    <source>
        <dbReference type="Proteomes" id="UP000433483"/>
    </source>
</evidence>
<dbReference type="EMBL" id="QXGB01000367">
    <property type="protein sequence ID" value="KAE9217677.1"/>
    <property type="molecule type" value="Genomic_DNA"/>
</dbReference>
<dbReference type="Proteomes" id="UP000437068">
    <property type="component" value="Unassembled WGS sequence"/>
</dbReference>
<dbReference type="Proteomes" id="UP000488956">
    <property type="component" value="Unassembled WGS sequence"/>
</dbReference>
<evidence type="ECO:0000313" key="12">
    <source>
        <dbReference type="Proteomes" id="UP000429523"/>
    </source>
</evidence>
<proteinExistence type="predicted"/>
<evidence type="ECO:0000313" key="7">
    <source>
        <dbReference type="EMBL" id="KAE9217677.1"/>
    </source>
</evidence>
<feature type="region of interest" description="Disordered" evidence="1">
    <location>
        <begin position="131"/>
        <end position="152"/>
    </location>
</feature>
<evidence type="ECO:0000313" key="21">
    <source>
        <dbReference type="Proteomes" id="UP000488956"/>
    </source>
</evidence>
<evidence type="ECO:0000313" key="19">
    <source>
        <dbReference type="Proteomes" id="UP000476176"/>
    </source>
</evidence>
<accession>A0A6A3TYA8</accession>
<evidence type="ECO:0000256" key="1">
    <source>
        <dbReference type="SAM" id="MobiDB-lite"/>
    </source>
</evidence>
<gene>
    <name evidence="10" type="ORF">PF001_g8206</name>
    <name evidence="9" type="ORF">PF002_g4596</name>
    <name evidence="8" type="ORF">PF004_g7673</name>
    <name evidence="7" type="ORF">PF005_g8569</name>
    <name evidence="6" type="ORF">PF006_g10912</name>
    <name evidence="4" type="ORF">PF007_g8983</name>
    <name evidence="11" type="ORF">PF008_g7843</name>
    <name evidence="2" type="ORF">PF009_g9978</name>
    <name evidence="5" type="ORF">PF010_g8245</name>
    <name evidence="3" type="ORF">PF011_g7865</name>
</gene>
<dbReference type="Proteomes" id="UP000440367">
    <property type="component" value="Unassembled WGS sequence"/>
</dbReference>
<evidence type="ECO:0000313" key="2">
    <source>
        <dbReference type="EMBL" id="KAE8940209.1"/>
    </source>
</evidence>
<dbReference type="Proteomes" id="UP000486351">
    <property type="component" value="Unassembled WGS sequence"/>
</dbReference>
<dbReference type="Proteomes" id="UP000441208">
    <property type="component" value="Unassembled WGS sequence"/>
</dbReference>
<evidence type="ECO:0000313" key="4">
    <source>
        <dbReference type="EMBL" id="KAE9118289.1"/>
    </source>
</evidence>
<dbReference type="EMBL" id="QXFW01000357">
    <property type="protein sequence ID" value="KAE9014884.1"/>
    <property type="molecule type" value="Genomic_DNA"/>
</dbReference>
<dbReference type="AlphaFoldDB" id="A0A6A3TYA8"/>
<dbReference type="Proteomes" id="UP000476176">
    <property type="component" value="Unassembled WGS sequence"/>
</dbReference>
<feature type="compositionally biased region" description="Polar residues" evidence="1">
    <location>
        <begin position="134"/>
        <end position="147"/>
    </location>
</feature>
<comment type="caution">
    <text evidence="6">The sequence shown here is derived from an EMBL/GenBank/DDBJ whole genome shotgun (WGS) entry which is preliminary data.</text>
</comment>
<dbReference type="EMBL" id="QXGD01000143">
    <property type="protein sequence ID" value="KAE9250817.1"/>
    <property type="molecule type" value="Genomic_DNA"/>
</dbReference>
<evidence type="ECO:0000313" key="5">
    <source>
        <dbReference type="EMBL" id="KAE9118356.1"/>
    </source>
</evidence>
<evidence type="ECO:0008006" key="22">
    <source>
        <dbReference type="Google" id="ProtNLM"/>
    </source>
</evidence>
<reference evidence="12 13" key="1">
    <citation type="submission" date="2018-08" db="EMBL/GenBank/DDBJ databases">
        <title>Genomic investigation of the strawberry pathogen Phytophthora fragariae indicates pathogenicity is determined by transcriptional variation in three key races.</title>
        <authorList>
            <person name="Adams T.M."/>
            <person name="Armitage A.D."/>
            <person name="Sobczyk M.K."/>
            <person name="Bates H.J."/>
            <person name="Dunwell J.M."/>
            <person name="Nellist C.F."/>
            <person name="Harrison R.J."/>
        </authorList>
    </citation>
    <scope>NUCLEOTIDE SEQUENCE [LARGE SCALE GENOMIC DNA]</scope>
    <source>
        <strain evidence="10 14">A4</strain>
        <strain evidence="9 15">BC-1</strain>
        <strain evidence="8 19">BC-23</strain>
        <strain evidence="7 13">NOV-27</strain>
        <strain evidence="6 16">NOV-5</strain>
        <strain evidence="4 17">NOV-71</strain>
        <strain evidence="11 20">NOV-77</strain>
        <strain evidence="2 12">NOV-9</strain>
        <strain evidence="5 21">ONT-3</strain>
        <strain evidence="3 18">SCRP245</strain>
    </source>
</reference>
<dbReference type="Proteomes" id="UP000440732">
    <property type="component" value="Unassembled WGS sequence"/>
</dbReference>
<evidence type="ECO:0000313" key="17">
    <source>
        <dbReference type="Proteomes" id="UP000441208"/>
    </source>
</evidence>
<evidence type="ECO:0000313" key="10">
    <source>
        <dbReference type="EMBL" id="KAE9314578.1"/>
    </source>
</evidence>
<keyword evidence="13" id="KW-1185">Reference proteome</keyword>
<dbReference type="Proteomes" id="UP000460718">
    <property type="component" value="Unassembled WGS sequence"/>
</dbReference>
<evidence type="ECO:0000313" key="3">
    <source>
        <dbReference type="EMBL" id="KAE9014884.1"/>
    </source>
</evidence>
<evidence type="ECO:0000313" key="9">
    <source>
        <dbReference type="EMBL" id="KAE9250817.1"/>
    </source>
</evidence>
<evidence type="ECO:0000313" key="16">
    <source>
        <dbReference type="Proteomes" id="UP000440732"/>
    </source>
</evidence>